<evidence type="ECO:0000256" key="3">
    <source>
        <dbReference type="ARBA" id="ARBA00023125"/>
    </source>
</evidence>
<organism evidence="7">
    <name type="scientific">Trypanosoma vivax (strain Y486)</name>
    <dbReference type="NCBI Taxonomy" id="1055687"/>
    <lineage>
        <taxon>Eukaryota</taxon>
        <taxon>Discoba</taxon>
        <taxon>Euglenozoa</taxon>
        <taxon>Kinetoplastea</taxon>
        <taxon>Metakinetoplastina</taxon>
        <taxon>Trypanosomatida</taxon>
        <taxon>Trypanosomatidae</taxon>
        <taxon>Trypanosoma</taxon>
        <taxon>Duttonella</taxon>
    </lineage>
</organism>
<dbReference type="InterPro" id="IPR033762">
    <property type="entry name" value="MCM_OB"/>
</dbReference>
<dbReference type="Gene3D" id="2.40.50.140">
    <property type="entry name" value="Nucleic acid-binding proteins"/>
    <property type="match status" value="1"/>
</dbReference>
<feature type="region of interest" description="Disordered" evidence="5">
    <location>
        <begin position="662"/>
        <end position="681"/>
    </location>
</feature>
<accession>G0U7X9</accession>
<evidence type="ECO:0000256" key="1">
    <source>
        <dbReference type="ARBA" id="ARBA00022741"/>
    </source>
</evidence>
<dbReference type="InterPro" id="IPR012340">
    <property type="entry name" value="NA-bd_OB-fold"/>
</dbReference>
<protein>
    <submittedName>
        <fullName evidence="7">Putative minichromosome maintenance (MCM) complex subunit</fullName>
    </submittedName>
</protein>
<feature type="domain" description="MCM C-terminal AAA(+) ATPase" evidence="6">
    <location>
        <begin position="350"/>
        <end position="537"/>
    </location>
</feature>
<keyword evidence="3 4" id="KW-0238">DNA-binding</keyword>
<evidence type="ECO:0000256" key="4">
    <source>
        <dbReference type="RuleBase" id="RU004070"/>
    </source>
</evidence>
<keyword evidence="2 4" id="KW-0067">ATP-binding</keyword>
<dbReference type="GO" id="GO:0005524">
    <property type="term" value="F:ATP binding"/>
    <property type="evidence" value="ECO:0007669"/>
    <property type="project" value="UniProtKB-KW"/>
</dbReference>
<dbReference type="AlphaFoldDB" id="G0U7X9"/>
<reference evidence="7" key="1">
    <citation type="journal article" date="2012" name="Proc. Natl. Acad. Sci. U.S.A.">
        <title>Antigenic diversity is generated by distinct evolutionary mechanisms in African trypanosome species.</title>
        <authorList>
            <person name="Jackson A.P."/>
            <person name="Berry A."/>
            <person name="Aslett M."/>
            <person name="Allison H.C."/>
            <person name="Burton P."/>
            <person name="Vavrova-Anderson J."/>
            <person name="Brown R."/>
            <person name="Browne H."/>
            <person name="Corton N."/>
            <person name="Hauser H."/>
            <person name="Gamble J."/>
            <person name="Gilderthorp R."/>
            <person name="Marcello L."/>
            <person name="McQuillan J."/>
            <person name="Otto T.D."/>
            <person name="Quail M.A."/>
            <person name="Sanders M.J."/>
            <person name="van Tonder A."/>
            <person name="Ginger M.L."/>
            <person name="Field M.C."/>
            <person name="Barry J.D."/>
            <person name="Hertz-Fowler C."/>
            <person name="Berriman M."/>
        </authorList>
    </citation>
    <scope>NUCLEOTIDE SEQUENCE</scope>
    <source>
        <strain evidence="7">Y486</strain>
    </source>
</reference>
<dbReference type="Gene3D" id="2.20.28.10">
    <property type="match status" value="1"/>
</dbReference>
<dbReference type="InterPro" id="IPR027417">
    <property type="entry name" value="P-loop_NTPase"/>
</dbReference>
<evidence type="ECO:0000256" key="5">
    <source>
        <dbReference type="SAM" id="MobiDB-lite"/>
    </source>
</evidence>
<sequence length="744" mass="80488">MLSSSSAAPSPFPTARPTPLRVKRLNCSKSVCMAICGVAQETVKALWDVHCSCLAPLSYGEEAVGTMWSLFAGFLAPLTLQPVTVSTNRASQLPFSAFTFTVDLRSSSMNTSMRNPIAGEPKIVIPLLEFFKAILCTQQPEKERLVGKVGTWRLYCSVIGDDPCKTPFDSLCASILGRLVTVQGTVVRMSPPRVVCVQMMYRCGSCGSVVTAPTNDGVLVYPGRCSRRCNGYRWSPVLDQSECEEVQMLKIQEQSEMYDGSAGGGSMHKMIVVELRDIWIESAAVGEYVVVCGILCAGRGEGRGSATQQIVVRACSVESGRHNSARVASATFDSLEESGRFYEMARHPEWFSRLCNSLAPSIFGLQHVKEAIVLAVVGGAGIKKRTRSNIHMLMVGDPGLGKSQLLRAACAIAPRSAFVCAHTSSSCGLTLTLTRDPTTGETSFEAGAVVHGDGGITCIDEIDKGAPEHNALWRVMEQESVSMAKAGMVFSVPVRTAILTAGNPIGGRFDDTKSLSANLNLSPALLSRFDIVVCLRNPHADCTRSLSDHVLQLHQHSADGGLNSSPGHSTGILSVDLAQRFIAFCRHHCHPQLSEDACSVLKNHYLERRMETQTSELAVTPRFLQALIRVAEARAKIELRHEVTTEDALYAVMLLQKCRGSLRTDSSSSLPRPGTASRKVSQRDMILNTLKAEVSRIGVNALPHRVVLAACEDAGCRNANAMVHQLNEAGIILQKGDKYQLHGI</sequence>
<dbReference type="EMBL" id="HE573026">
    <property type="protein sequence ID" value="CCC51987.1"/>
    <property type="molecule type" value="Genomic_DNA"/>
</dbReference>
<dbReference type="Pfam" id="PF17207">
    <property type="entry name" value="MCM_OB"/>
    <property type="match status" value="1"/>
</dbReference>
<proteinExistence type="inferred from homology"/>
<dbReference type="Gene3D" id="3.40.50.300">
    <property type="entry name" value="P-loop containing nucleotide triphosphate hydrolases"/>
    <property type="match status" value="1"/>
</dbReference>
<dbReference type="InterPro" id="IPR001208">
    <property type="entry name" value="MCM_dom"/>
</dbReference>
<dbReference type="PANTHER" id="PTHR11630:SF47">
    <property type="entry name" value="DNA HELICASE MCM8"/>
    <property type="match status" value="1"/>
</dbReference>
<dbReference type="Pfam" id="PF00493">
    <property type="entry name" value="MCM"/>
    <property type="match status" value="1"/>
</dbReference>
<dbReference type="InterPro" id="IPR041562">
    <property type="entry name" value="MCM_lid"/>
</dbReference>
<dbReference type="SUPFAM" id="SSF50249">
    <property type="entry name" value="Nucleic acid-binding proteins"/>
    <property type="match status" value="1"/>
</dbReference>
<keyword evidence="1 4" id="KW-0547">Nucleotide-binding</keyword>
<evidence type="ECO:0000256" key="2">
    <source>
        <dbReference type="ARBA" id="ARBA00022840"/>
    </source>
</evidence>
<evidence type="ECO:0000313" key="7">
    <source>
        <dbReference type="EMBL" id="CCC51987.1"/>
    </source>
</evidence>
<evidence type="ECO:0000259" key="6">
    <source>
        <dbReference type="PROSITE" id="PS50051"/>
    </source>
</evidence>
<dbReference type="Pfam" id="PF17855">
    <property type="entry name" value="MCM_lid"/>
    <property type="match status" value="1"/>
</dbReference>
<dbReference type="GO" id="GO:0003697">
    <property type="term" value="F:single-stranded DNA binding"/>
    <property type="evidence" value="ECO:0007669"/>
    <property type="project" value="TreeGrafter"/>
</dbReference>
<dbReference type="GO" id="GO:0042555">
    <property type="term" value="C:MCM complex"/>
    <property type="evidence" value="ECO:0007669"/>
    <property type="project" value="TreeGrafter"/>
</dbReference>
<dbReference type="PRINTS" id="PR01657">
    <property type="entry name" value="MCMFAMILY"/>
</dbReference>
<name>G0U7X9_TRYVY</name>
<dbReference type="GO" id="GO:0005634">
    <property type="term" value="C:nucleus"/>
    <property type="evidence" value="ECO:0007669"/>
    <property type="project" value="TreeGrafter"/>
</dbReference>
<dbReference type="PROSITE" id="PS50051">
    <property type="entry name" value="MCM_2"/>
    <property type="match status" value="1"/>
</dbReference>
<dbReference type="InterPro" id="IPR031327">
    <property type="entry name" value="MCM"/>
</dbReference>
<dbReference type="GO" id="GO:0017116">
    <property type="term" value="F:single-stranded DNA helicase activity"/>
    <property type="evidence" value="ECO:0007669"/>
    <property type="project" value="TreeGrafter"/>
</dbReference>
<comment type="similarity">
    <text evidence="4">Belongs to the MCM family.</text>
</comment>
<dbReference type="SUPFAM" id="SSF52540">
    <property type="entry name" value="P-loop containing nucleoside triphosphate hydrolases"/>
    <property type="match status" value="1"/>
</dbReference>
<dbReference type="PANTHER" id="PTHR11630">
    <property type="entry name" value="DNA REPLICATION LICENSING FACTOR MCM FAMILY MEMBER"/>
    <property type="match status" value="1"/>
</dbReference>
<dbReference type="SMART" id="SM00350">
    <property type="entry name" value="MCM"/>
    <property type="match status" value="1"/>
</dbReference>
<gene>
    <name evidence="7" type="ORF">TVY486_1010305</name>
</gene>